<evidence type="ECO:0000256" key="2">
    <source>
        <dbReference type="SAM" id="Phobius"/>
    </source>
</evidence>
<protein>
    <submittedName>
        <fullName evidence="3">Tryptophan-associated transmembrane protein</fullName>
    </submittedName>
</protein>
<keyword evidence="2" id="KW-0472">Membrane</keyword>
<reference evidence="3 4" key="1">
    <citation type="submission" date="2017-11" db="EMBL/GenBank/DDBJ databases">
        <title>Genomic Encyclopedia of Archaeal and Bacterial Type Strains, Phase II (KMG-II): From Individual Species to Whole Genera.</title>
        <authorList>
            <person name="Goeker M."/>
        </authorList>
    </citation>
    <scope>NUCLEOTIDE SEQUENCE [LARGE SCALE GENOMIC DNA]</scope>
    <source>
        <strain evidence="3 4">DSM 22413</strain>
    </source>
</reference>
<evidence type="ECO:0000256" key="1">
    <source>
        <dbReference type="SAM" id="MobiDB-lite"/>
    </source>
</evidence>
<dbReference type="InterPro" id="IPR019051">
    <property type="entry name" value="Trp_biosyn_TM_oprn/chp"/>
</dbReference>
<feature type="region of interest" description="Disordered" evidence="1">
    <location>
        <begin position="167"/>
        <end position="225"/>
    </location>
</feature>
<organism evidence="3 4">
    <name type="scientific">Luteimicrobium subarcticum</name>
    <dbReference type="NCBI Taxonomy" id="620910"/>
    <lineage>
        <taxon>Bacteria</taxon>
        <taxon>Bacillati</taxon>
        <taxon>Actinomycetota</taxon>
        <taxon>Actinomycetes</taxon>
        <taxon>Micrococcales</taxon>
        <taxon>Luteimicrobium</taxon>
    </lineage>
</organism>
<feature type="transmembrane region" description="Helical" evidence="2">
    <location>
        <begin position="55"/>
        <end position="76"/>
    </location>
</feature>
<comment type="caution">
    <text evidence="3">The sequence shown here is derived from an EMBL/GenBank/DDBJ whole genome shotgun (WGS) entry which is preliminary data.</text>
</comment>
<proteinExistence type="predicted"/>
<feature type="transmembrane region" description="Helical" evidence="2">
    <location>
        <begin position="83"/>
        <end position="104"/>
    </location>
</feature>
<dbReference type="EMBL" id="PGTZ01000012">
    <property type="protein sequence ID" value="PJI85473.1"/>
    <property type="molecule type" value="Genomic_DNA"/>
</dbReference>
<dbReference type="Proteomes" id="UP000231586">
    <property type="component" value="Unassembled WGS sequence"/>
</dbReference>
<feature type="compositionally biased region" description="Basic and acidic residues" evidence="1">
    <location>
        <begin position="203"/>
        <end position="225"/>
    </location>
</feature>
<feature type="transmembrane region" description="Helical" evidence="2">
    <location>
        <begin position="132"/>
        <end position="153"/>
    </location>
</feature>
<accession>A0A2M8W3G9</accession>
<evidence type="ECO:0000313" key="3">
    <source>
        <dbReference type="EMBL" id="PJI85473.1"/>
    </source>
</evidence>
<sequence>MSRRVGLTRLDRRTSVLTLLLLGLLALGTAVPTWLTSAGSTAISAHVAVTVAGTKAAPGVAAGALVVAAGALALGIVGRLGRYLVPVVTAVAGVVVTGAAVGVLRDPRPVAVRAAADTTGVTVLIEPVHVSVWPWLTAVLGVLVVVVSVLALVGARTWTFSTRHERAGTVAPPTAAASTASGTADTAPGAGDGDGGSADAIDADDHHAVWDSLSRGEDPTDRPDA</sequence>
<keyword evidence="2" id="KW-1133">Transmembrane helix</keyword>
<evidence type="ECO:0000313" key="4">
    <source>
        <dbReference type="Proteomes" id="UP000231586"/>
    </source>
</evidence>
<dbReference type="Pfam" id="PF09534">
    <property type="entry name" value="Trp_oprn_chp"/>
    <property type="match status" value="1"/>
</dbReference>
<keyword evidence="4" id="KW-1185">Reference proteome</keyword>
<name>A0A2M8W3G9_9MICO</name>
<feature type="compositionally biased region" description="Low complexity" evidence="1">
    <location>
        <begin position="168"/>
        <end position="189"/>
    </location>
</feature>
<gene>
    <name evidence="3" type="ORF">CLV34_2986</name>
</gene>
<dbReference type="RefSeq" id="WP_100351094.1">
    <property type="nucleotide sequence ID" value="NZ_PGTZ01000012.1"/>
</dbReference>
<dbReference type="AlphaFoldDB" id="A0A2M8W3G9"/>
<keyword evidence="2 3" id="KW-0812">Transmembrane</keyword>